<dbReference type="InterPro" id="IPR008166">
    <property type="entry name" value="Glyco_transf_92"/>
</dbReference>
<dbReference type="AlphaFoldDB" id="A0A1S3HNL1"/>
<keyword evidence="3 8" id="KW-0328">Glycosyltransferase</keyword>
<comment type="subcellular location">
    <subcellularLocation>
        <location evidence="1">Membrane</location>
        <topology evidence="1">Single-pass membrane protein</topology>
    </subcellularLocation>
</comment>
<reference evidence="10" key="1">
    <citation type="submission" date="2025-08" db="UniProtKB">
        <authorList>
            <consortium name="RefSeq"/>
        </authorList>
    </citation>
    <scope>IDENTIFICATION</scope>
    <source>
        <tissue evidence="10">Gonads</tissue>
    </source>
</reference>
<gene>
    <name evidence="10" type="primary">LOC106156770</name>
</gene>
<keyword evidence="4 8" id="KW-0808">Transferase</keyword>
<dbReference type="InParanoid" id="A0A1S3HNL1"/>
<dbReference type="Pfam" id="PF01697">
    <property type="entry name" value="Glyco_transf_92"/>
    <property type="match status" value="1"/>
</dbReference>
<keyword evidence="9" id="KW-1185">Reference proteome</keyword>
<evidence type="ECO:0000256" key="1">
    <source>
        <dbReference type="ARBA" id="ARBA00004167"/>
    </source>
</evidence>
<keyword evidence="7 8" id="KW-0472">Membrane</keyword>
<accession>A0A1S3HNL1</accession>
<evidence type="ECO:0000313" key="10">
    <source>
        <dbReference type="RefSeq" id="XP_013387643.1"/>
    </source>
</evidence>
<evidence type="ECO:0000256" key="8">
    <source>
        <dbReference type="RuleBase" id="RU366017"/>
    </source>
</evidence>
<feature type="transmembrane region" description="Helical" evidence="8">
    <location>
        <begin position="12"/>
        <end position="31"/>
    </location>
</feature>
<evidence type="ECO:0000256" key="6">
    <source>
        <dbReference type="ARBA" id="ARBA00022989"/>
    </source>
</evidence>
<dbReference type="Proteomes" id="UP000085678">
    <property type="component" value="Unplaced"/>
</dbReference>
<proteinExistence type="inferred from homology"/>
<dbReference type="PANTHER" id="PTHR21461">
    <property type="entry name" value="GLYCOSYLTRANSFERASE FAMILY 92 PROTEIN"/>
    <property type="match status" value="1"/>
</dbReference>
<name>A0A1S3HNL1_LINAN</name>
<comment type="similarity">
    <text evidence="2 8">Belongs to the glycosyltransferase 92 family.</text>
</comment>
<dbReference type="KEGG" id="lak:106156770"/>
<dbReference type="GO" id="GO:0016757">
    <property type="term" value="F:glycosyltransferase activity"/>
    <property type="evidence" value="ECO:0007669"/>
    <property type="project" value="UniProtKB-UniRule"/>
</dbReference>
<dbReference type="STRING" id="7574.A0A1S3HNL1"/>
<organism evidence="9 10">
    <name type="scientific">Lingula anatina</name>
    <name type="common">Brachiopod</name>
    <name type="synonym">Lingula unguis</name>
    <dbReference type="NCBI Taxonomy" id="7574"/>
    <lineage>
        <taxon>Eukaryota</taxon>
        <taxon>Metazoa</taxon>
        <taxon>Spiralia</taxon>
        <taxon>Lophotrochozoa</taxon>
        <taxon>Brachiopoda</taxon>
        <taxon>Linguliformea</taxon>
        <taxon>Lingulata</taxon>
        <taxon>Lingulida</taxon>
        <taxon>Linguloidea</taxon>
        <taxon>Lingulidae</taxon>
        <taxon>Lingula</taxon>
    </lineage>
</organism>
<evidence type="ECO:0000256" key="2">
    <source>
        <dbReference type="ARBA" id="ARBA00007647"/>
    </source>
</evidence>
<evidence type="ECO:0000256" key="4">
    <source>
        <dbReference type="ARBA" id="ARBA00022679"/>
    </source>
</evidence>
<protein>
    <recommendedName>
        <fullName evidence="8">Glycosyltransferase family 92 protein</fullName>
        <ecNumber evidence="8">2.4.1.-</ecNumber>
    </recommendedName>
</protein>
<dbReference type="RefSeq" id="XP_013387643.1">
    <property type="nucleotide sequence ID" value="XM_013532189.1"/>
</dbReference>
<keyword evidence="5 8" id="KW-0812">Transmembrane</keyword>
<sequence>MAGSASGPSLPFRLFLLLIVIGGVSIMVMMMRTASLKTVKIAYHASWFNYINILTESWRRMEAVVMGNETILYNLADLPAALRMDEELAEEIMTSTFNPRVLYHDPNFMKAVSKMDLELNTSKSSRSPNLSDCPDLPKVPSYVKPYDGWIPVHKEVNEKPSKSKSKIPITSDVNETHYIFQAYYDNRENARLVRVLSFSTAAGLRPLFYCQLWFTDPETRVTYNRVVRGEKKFLYRKCEHMYFPLFINCKVDKEHPIPYAVSIVLERCIMPYNILMVVDTTKQPEKKDNVGICVKPMNGPYQSSTRLVEFIEVNKMFGAEHLIIYDYAHNKSLFLPIIRHYVSRRVISVIPWSLPPSSRKIAQRHDPNFLSWIIRCGLIASSTDCLYRSMARFRYVAFVDMDEYIVPRSNISLKDMIRALPKGHAVYSFQNRLFDLDWLPKPQALQALQTDSRMFRYAPKTLMVTESGAPNDTLALKYIMQPKSAWAIRLHQPLLLNDNGTRFTVPSNLGLLHQYRFQVSKNSNVQLQREIDPYMLKFKESILSRIDGIFNKTRATVTL</sequence>
<dbReference type="GeneID" id="106156770"/>
<dbReference type="PANTHER" id="PTHR21461:SF69">
    <property type="entry name" value="GLYCOSYLTRANSFERASE FAMILY 92 PROTEIN"/>
    <property type="match status" value="1"/>
</dbReference>
<evidence type="ECO:0000256" key="3">
    <source>
        <dbReference type="ARBA" id="ARBA00022676"/>
    </source>
</evidence>
<dbReference type="GO" id="GO:0016020">
    <property type="term" value="C:membrane"/>
    <property type="evidence" value="ECO:0007669"/>
    <property type="project" value="UniProtKB-SubCell"/>
</dbReference>
<evidence type="ECO:0000313" key="9">
    <source>
        <dbReference type="Proteomes" id="UP000085678"/>
    </source>
</evidence>
<keyword evidence="6 8" id="KW-1133">Transmembrane helix</keyword>
<evidence type="ECO:0000256" key="7">
    <source>
        <dbReference type="ARBA" id="ARBA00023136"/>
    </source>
</evidence>
<dbReference type="OrthoDB" id="2526284at2759"/>
<dbReference type="GO" id="GO:0005737">
    <property type="term" value="C:cytoplasm"/>
    <property type="evidence" value="ECO:0007669"/>
    <property type="project" value="TreeGrafter"/>
</dbReference>
<dbReference type="EC" id="2.4.1.-" evidence="8"/>
<evidence type="ECO:0000256" key="5">
    <source>
        <dbReference type="ARBA" id="ARBA00022692"/>
    </source>
</evidence>